<comment type="similarity">
    <text evidence="1">Belongs to the LytR/CpsA/Psr (LCP) family.</text>
</comment>
<dbReference type="PANTHER" id="PTHR33392">
    <property type="entry name" value="POLYISOPRENYL-TEICHOIC ACID--PEPTIDOGLYCAN TEICHOIC ACID TRANSFERASE TAGU"/>
    <property type="match status" value="1"/>
</dbReference>
<protein>
    <submittedName>
        <fullName evidence="4">LytR family transcriptional regulator</fullName>
    </submittedName>
</protein>
<keyword evidence="2" id="KW-1133">Transmembrane helix</keyword>
<dbReference type="AlphaFoldDB" id="A0A845DAS6"/>
<dbReference type="Gene3D" id="3.40.630.190">
    <property type="entry name" value="LCP protein"/>
    <property type="match status" value="1"/>
</dbReference>
<keyword evidence="2" id="KW-0812">Transmembrane</keyword>
<dbReference type="InterPro" id="IPR050922">
    <property type="entry name" value="LytR/CpsA/Psr_CW_biosynth"/>
</dbReference>
<evidence type="ECO:0000256" key="1">
    <source>
        <dbReference type="ARBA" id="ARBA00006068"/>
    </source>
</evidence>
<dbReference type="Pfam" id="PF03816">
    <property type="entry name" value="LytR_cpsA_psr"/>
    <property type="match status" value="1"/>
</dbReference>
<evidence type="ECO:0000313" key="5">
    <source>
        <dbReference type="Proteomes" id="UP000449092"/>
    </source>
</evidence>
<dbReference type="EMBL" id="VXOY01000031">
    <property type="protein sequence ID" value="MYE38549.1"/>
    <property type="molecule type" value="Genomic_DNA"/>
</dbReference>
<name>A0A845DAS6_9BACT</name>
<keyword evidence="2" id="KW-0472">Membrane</keyword>
<dbReference type="Proteomes" id="UP000449092">
    <property type="component" value="Unassembled WGS sequence"/>
</dbReference>
<evidence type="ECO:0000259" key="3">
    <source>
        <dbReference type="Pfam" id="PF03816"/>
    </source>
</evidence>
<organism evidence="4 5">
    <name type="scientific">Candidatus Spechtbacteria bacterium SB0662_bin_43</name>
    <dbReference type="NCBI Taxonomy" id="2604897"/>
    <lineage>
        <taxon>Bacteria</taxon>
        <taxon>Candidatus Spechtiibacteriota</taxon>
    </lineage>
</organism>
<gene>
    <name evidence="4" type="ORF">F4X82_03480</name>
</gene>
<reference evidence="4 5" key="1">
    <citation type="submission" date="2019-09" db="EMBL/GenBank/DDBJ databases">
        <title>Characterisation of the sponge microbiome using genome-centric metagenomics.</title>
        <authorList>
            <person name="Engelberts J.P."/>
            <person name="Robbins S.J."/>
            <person name="De Goeij J.M."/>
            <person name="Aranda M."/>
            <person name="Bell S.C."/>
            <person name="Webster N.S."/>
        </authorList>
    </citation>
    <scope>NUCLEOTIDE SEQUENCE [LARGE SCALE GENOMIC DNA]</scope>
    <source>
        <strain evidence="4">SB0662_bin_43</strain>
    </source>
</reference>
<dbReference type="PANTHER" id="PTHR33392:SF6">
    <property type="entry name" value="POLYISOPRENYL-TEICHOIC ACID--PEPTIDOGLYCAN TEICHOIC ACID TRANSFERASE TAGU"/>
    <property type="match status" value="1"/>
</dbReference>
<feature type="transmembrane region" description="Helical" evidence="2">
    <location>
        <begin position="27"/>
        <end position="48"/>
    </location>
</feature>
<dbReference type="NCBIfam" id="TIGR00350">
    <property type="entry name" value="lytR_cpsA_psr"/>
    <property type="match status" value="1"/>
</dbReference>
<evidence type="ECO:0000256" key="2">
    <source>
        <dbReference type="SAM" id="Phobius"/>
    </source>
</evidence>
<accession>A0A845DAS6</accession>
<dbReference type="InterPro" id="IPR004474">
    <property type="entry name" value="LytR_CpsA_psr"/>
</dbReference>
<feature type="domain" description="Cell envelope-related transcriptional attenuator" evidence="3">
    <location>
        <begin position="94"/>
        <end position="290"/>
    </location>
</feature>
<proteinExistence type="inferred from homology"/>
<comment type="caution">
    <text evidence="4">The sequence shown here is derived from an EMBL/GenBank/DDBJ whole genome shotgun (WGS) entry which is preliminary data.</text>
</comment>
<sequence>MKFIGEKAKNIAPLFQKVLARVLHRRVLHVILVVFALMVLVVIIRLFLLANTIIVEQTVDYEYENFSVKEEEDRIDVLLLGIRGESDPAGGLLADTMILMSFDKSTEKMSMVSIPRDLFVEFPDIQIDECSNLPEAIIPLPEDRKVKINAAYAVGRSCNPNGGLEMAKEVVQYVSGVHVDYAAVINFTGFKRLIEIFGGVEITLEQPFIERQQWQGEEQKDNKYWRYYTAEPTEGDANKKGGYWEFHVPAGTNVLDSESALYYIRSRFSSSDFDRARRQQQVINALKDKALSSGVLSNPKKVFDSLESIGRNVRTDMSISDMKMILSLMKQHQLVVPTQEVLQPGEGGLLESQIIDGAYVIVPTQGDWSAVRHHFQDILNEE</sequence>
<evidence type="ECO:0000313" key="4">
    <source>
        <dbReference type="EMBL" id="MYE38549.1"/>
    </source>
</evidence>